<dbReference type="Pfam" id="PF02738">
    <property type="entry name" value="MoCoBD_1"/>
    <property type="match status" value="1"/>
</dbReference>
<evidence type="ECO:0000259" key="3">
    <source>
        <dbReference type="SMART" id="SM01008"/>
    </source>
</evidence>
<keyword evidence="2" id="KW-0560">Oxidoreductase</keyword>
<dbReference type="Proteomes" id="UP000285523">
    <property type="component" value="Unassembled WGS sequence"/>
</dbReference>
<dbReference type="GO" id="GO:0005506">
    <property type="term" value="F:iron ion binding"/>
    <property type="evidence" value="ECO:0007669"/>
    <property type="project" value="InterPro"/>
</dbReference>
<name>A0A418V135_RHOPL</name>
<dbReference type="RefSeq" id="WP_119858403.1">
    <property type="nucleotide sequence ID" value="NZ_QYYD01000023.1"/>
</dbReference>
<dbReference type="Pfam" id="PF20256">
    <property type="entry name" value="MoCoBD_2"/>
    <property type="match status" value="1"/>
</dbReference>
<comment type="caution">
    <text evidence="4">The sequence shown here is derived from an EMBL/GenBank/DDBJ whole genome shotgun (WGS) entry which is preliminary data.</text>
</comment>
<dbReference type="SUPFAM" id="SSF54665">
    <property type="entry name" value="CO dehydrogenase molybdoprotein N-domain-like"/>
    <property type="match status" value="1"/>
</dbReference>
<dbReference type="Gene3D" id="3.30.365.10">
    <property type="entry name" value="Aldehyde oxidase/xanthine dehydrogenase, molybdopterin binding domain"/>
    <property type="match status" value="4"/>
</dbReference>
<gene>
    <name evidence="4" type="ORF">D4Q52_20385</name>
</gene>
<dbReference type="GO" id="GO:0016491">
    <property type="term" value="F:oxidoreductase activity"/>
    <property type="evidence" value="ECO:0007669"/>
    <property type="project" value="UniProtKB-KW"/>
</dbReference>
<reference evidence="4 5" key="1">
    <citation type="submission" date="2018-09" db="EMBL/GenBank/DDBJ databases">
        <title>Draft genome sequence of Rhodopseudomonas palustris 2.1.18.</title>
        <authorList>
            <person name="Robertson S.L."/>
            <person name="Meyer T.E."/>
            <person name="Kyndt J.A."/>
        </authorList>
    </citation>
    <scope>NUCLEOTIDE SEQUENCE [LARGE SCALE GENOMIC DNA]</scope>
    <source>
        <strain evidence="4 5">2.1.18</strain>
    </source>
</reference>
<dbReference type="AlphaFoldDB" id="A0A418V135"/>
<protein>
    <submittedName>
        <fullName evidence="4">Xanthine dehydrogenase family protein molybdopterin-binding subunit</fullName>
    </submittedName>
</protein>
<organism evidence="4 5">
    <name type="scientific">Rhodopseudomonas palustris</name>
    <dbReference type="NCBI Taxonomy" id="1076"/>
    <lineage>
        <taxon>Bacteria</taxon>
        <taxon>Pseudomonadati</taxon>
        <taxon>Pseudomonadota</taxon>
        <taxon>Alphaproteobacteria</taxon>
        <taxon>Hyphomicrobiales</taxon>
        <taxon>Nitrobacteraceae</taxon>
        <taxon>Rhodopseudomonas</taxon>
    </lineage>
</organism>
<dbReference type="InterPro" id="IPR046867">
    <property type="entry name" value="AldOxase/xan_DH_MoCoBD2"/>
</dbReference>
<dbReference type="Gene3D" id="3.90.1170.50">
    <property type="entry name" value="Aldehyde oxidase/xanthine dehydrogenase, a/b hammerhead"/>
    <property type="match status" value="1"/>
</dbReference>
<feature type="domain" description="Aldehyde oxidase/xanthine dehydrogenase a/b hammerhead" evidence="3">
    <location>
        <begin position="42"/>
        <end position="157"/>
    </location>
</feature>
<evidence type="ECO:0000256" key="2">
    <source>
        <dbReference type="ARBA" id="ARBA00023002"/>
    </source>
</evidence>
<dbReference type="SUPFAM" id="SSF56003">
    <property type="entry name" value="Molybdenum cofactor-binding domain"/>
    <property type="match status" value="1"/>
</dbReference>
<dbReference type="InterPro" id="IPR037165">
    <property type="entry name" value="AldOxase/xan_DH_Mopterin-bd_sf"/>
</dbReference>
<evidence type="ECO:0000256" key="1">
    <source>
        <dbReference type="ARBA" id="ARBA00022505"/>
    </source>
</evidence>
<evidence type="ECO:0000313" key="4">
    <source>
        <dbReference type="EMBL" id="RJF69517.1"/>
    </source>
</evidence>
<dbReference type="InterPro" id="IPR000674">
    <property type="entry name" value="Ald_Oxase/Xan_DH_a/b"/>
</dbReference>
<dbReference type="InterPro" id="IPR036856">
    <property type="entry name" value="Ald_Oxase/Xan_DH_a/b_sf"/>
</dbReference>
<dbReference type="InterPro" id="IPR008274">
    <property type="entry name" value="AldOxase/xan_DH_MoCoBD1"/>
</dbReference>
<dbReference type="SMART" id="SM01008">
    <property type="entry name" value="Ald_Xan_dh_C"/>
    <property type="match status" value="1"/>
</dbReference>
<evidence type="ECO:0000313" key="5">
    <source>
        <dbReference type="Proteomes" id="UP000285523"/>
    </source>
</evidence>
<dbReference type="OrthoDB" id="9763985at2"/>
<proteinExistence type="predicted"/>
<dbReference type="PANTHER" id="PTHR11908">
    <property type="entry name" value="XANTHINE DEHYDROGENASE"/>
    <property type="match status" value="1"/>
</dbReference>
<accession>A0A418V135</accession>
<dbReference type="InterPro" id="IPR016208">
    <property type="entry name" value="Ald_Oxase/xanthine_DH-like"/>
</dbReference>
<dbReference type="Pfam" id="PF01315">
    <property type="entry name" value="Ald_Xan_dh_C"/>
    <property type="match status" value="1"/>
</dbReference>
<dbReference type="EMBL" id="QYYD01000023">
    <property type="protein sequence ID" value="RJF69517.1"/>
    <property type="molecule type" value="Genomic_DNA"/>
</dbReference>
<dbReference type="PANTHER" id="PTHR11908:SF132">
    <property type="entry name" value="ALDEHYDE OXIDASE 1-RELATED"/>
    <property type="match status" value="1"/>
</dbReference>
<sequence length="809" mass="85910">MVDRASAEFVGQQSAVTAASPPQTTRWVGASVPRKQAGRFVTGASEYAADLIRPETLRVALLRSPHAHAAIRSLDVSAARRAPGVVAVLTGNDVTELSKPMPTRVPRERFPGPIDVWCLAVDEVLYVGQPVAAIVAERLADAEAAARLIEVDYQPLDAVLDAASGAAASSPPARRAWATNIVFRDSIEQGDVAAAVAAADHVVRGTMSFGAATTAPIETRCYIADWDAKAEKLAFHGTVQQPHPTRWLLAQALDLPETSIRVVAPQMGGTFGLKMVGHPEEVIVALLSRRLQRPVAFVESREECFLANAREQTHEFEIAARADGTITAFRNLVRADVGAIGAGGGWLMAFVTPTVFPTVYAIANCAIDSVVVTTNKPPWQGVRGYGKETANVVMERAIELISAELGLDPVEVRRRNLLNKDGFPHRLPSGLMLDSGDYEGALDQLGELFDRPHWSAAKAEAQNTGRHIGIGFAFELTPEGASFPGSMPSGFETSMVTVDPTGSIRVATSVTSPGSGNETGIAQLVADVFGVHPDRISVTQGDTDITPFGGGNTSSRSLMFGGAAAVLAARDLRDRIATCAVTLLQAQRDELDFEGGQIVVRGHADRALPFEKAVSTIYTFAYSTALDVELPLQVTRTYRSGNVRHTPDAWGRISSYPSFPYAVHAAAVEVDGATGCVSVLDYAAIHDCGVVVNPQLVEGQFRGAVAMGIGAALWEELLHDEGGATTTRRFKSYVLPRAPDLPNVRIGHRCTPSPLHPLGVKGAGESGFGGAMAVIANAVADALGETGRRLSRLPCKPETLLDLLPGDRT</sequence>
<keyword evidence="1" id="KW-0500">Molybdenum</keyword>